<dbReference type="PANTHER" id="PTHR32305">
    <property type="match status" value="1"/>
</dbReference>
<accession>A0A212JNT4</accession>
<evidence type="ECO:0000313" key="1">
    <source>
        <dbReference type="EMBL" id="SBW01103.1"/>
    </source>
</evidence>
<name>A0A212JNT4_9BACT</name>
<evidence type="ECO:0008006" key="2">
    <source>
        <dbReference type="Google" id="ProtNLM"/>
    </source>
</evidence>
<organism evidence="1">
    <name type="scientific">uncultured Dysgonomonas sp</name>
    <dbReference type="NCBI Taxonomy" id="206096"/>
    <lineage>
        <taxon>Bacteria</taxon>
        <taxon>Pseudomonadati</taxon>
        <taxon>Bacteroidota</taxon>
        <taxon>Bacteroidia</taxon>
        <taxon>Bacteroidales</taxon>
        <taxon>Dysgonomonadaceae</taxon>
        <taxon>Dysgonomonas</taxon>
        <taxon>environmental samples</taxon>
    </lineage>
</organism>
<proteinExistence type="predicted"/>
<dbReference type="RefSeq" id="WP_296941593.1">
    <property type="nucleotide sequence ID" value="NZ_LT599032.1"/>
</dbReference>
<dbReference type="PANTHER" id="PTHR32305:SF15">
    <property type="entry name" value="PROTEIN RHSA-RELATED"/>
    <property type="match status" value="1"/>
</dbReference>
<dbReference type="Gene3D" id="2.180.10.10">
    <property type="entry name" value="RHS repeat-associated core"/>
    <property type="match status" value="1"/>
</dbReference>
<protein>
    <recommendedName>
        <fullName evidence="2">RHS repeat-associated core domain-containing protein</fullName>
    </recommendedName>
</protein>
<reference evidence="1" key="1">
    <citation type="submission" date="2016-04" db="EMBL/GenBank/DDBJ databases">
        <authorList>
            <person name="Evans L.H."/>
            <person name="Alamgir A."/>
            <person name="Owens N."/>
            <person name="Weber N.D."/>
            <person name="Virtaneva K."/>
            <person name="Barbian K."/>
            <person name="Babar A."/>
            <person name="Rosenke K."/>
        </authorList>
    </citation>
    <scope>NUCLEOTIDE SEQUENCE</scope>
    <source>
        <strain evidence="1">86-1</strain>
    </source>
</reference>
<dbReference type="InterPro" id="IPR022385">
    <property type="entry name" value="Rhs_assc_core"/>
</dbReference>
<gene>
    <name evidence="1" type="ORF">KL86DYS1_20369</name>
</gene>
<sequence>MANSSGTVIQKNHYYPFGTAFAETTTAEQGKQPYKYSDKELDQMHGLNLYDYFARYYESAIGRFTSVDPLAEEYYSWSLYTYVMNNPLKFIDPDGKKLRLVNAPNFALMNIAKVAATSRGGEMLNYLIQHPKTINVHGLVFKINSTYDDYEVTYANNSLVSGGVGAPTPGYIAMGHEMRHGYDHLNGYFRSARLLSTAERQNTESNAVSFANYLRSVYSLSPLRNSYPSTGIPDGSSRFYSMPSGNESVSNFKFLGRKDNIDKKNQAKISVAGFSYIKTIENFDIWGRSQGIQTKTYYMTVNVDENRNVNYKIYENEDEYKKNAGL</sequence>
<dbReference type="InterPro" id="IPR050708">
    <property type="entry name" value="T6SS_VgrG/RHS"/>
</dbReference>
<dbReference type="NCBIfam" id="TIGR03696">
    <property type="entry name" value="Rhs_assc_core"/>
    <property type="match status" value="1"/>
</dbReference>
<dbReference type="EMBL" id="FLUM01000002">
    <property type="protein sequence ID" value="SBW01103.1"/>
    <property type="molecule type" value="Genomic_DNA"/>
</dbReference>
<dbReference type="AlphaFoldDB" id="A0A212JNT4"/>